<dbReference type="RefSeq" id="XP_004025116.1">
    <property type="nucleotide sequence ID" value="XM_004025067.1"/>
</dbReference>
<dbReference type="Proteomes" id="UP000008983">
    <property type="component" value="Unassembled WGS sequence"/>
</dbReference>
<reference evidence="1 2" key="1">
    <citation type="submission" date="2011-07" db="EMBL/GenBank/DDBJ databases">
        <authorList>
            <person name="Coyne R."/>
            <person name="Brami D."/>
            <person name="Johnson J."/>
            <person name="Hostetler J."/>
            <person name="Hannick L."/>
            <person name="Clark T."/>
            <person name="Cassidy-Hanley D."/>
            <person name="Inman J."/>
        </authorList>
    </citation>
    <scope>NUCLEOTIDE SEQUENCE [LARGE SCALE GENOMIC DNA]</scope>
    <source>
        <strain evidence="1 2">G5</strain>
    </source>
</reference>
<dbReference type="EMBL" id="GL984337">
    <property type="protein sequence ID" value="EGR27664.1"/>
    <property type="molecule type" value="Genomic_DNA"/>
</dbReference>
<proteinExistence type="predicted"/>
<keyword evidence="2" id="KW-1185">Reference proteome</keyword>
<dbReference type="GeneID" id="14903734"/>
<evidence type="ECO:0000313" key="1">
    <source>
        <dbReference type="EMBL" id="EGR27664.1"/>
    </source>
</evidence>
<evidence type="ECO:0000313" key="2">
    <source>
        <dbReference type="Proteomes" id="UP000008983"/>
    </source>
</evidence>
<gene>
    <name evidence="1" type="ORF">IMG5_191670</name>
</gene>
<dbReference type="InParanoid" id="G0R4E5"/>
<organism evidence="1 2">
    <name type="scientific">Ichthyophthirius multifiliis</name>
    <name type="common">White spot disease agent</name>
    <name type="synonym">Ich</name>
    <dbReference type="NCBI Taxonomy" id="5932"/>
    <lineage>
        <taxon>Eukaryota</taxon>
        <taxon>Sar</taxon>
        <taxon>Alveolata</taxon>
        <taxon>Ciliophora</taxon>
        <taxon>Intramacronucleata</taxon>
        <taxon>Oligohymenophorea</taxon>
        <taxon>Hymenostomatida</taxon>
        <taxon>Ophryoglenina</taxon>
        <taxon>Ichthyophthirius</taxon>
    </lineage>
</organism>
<accession>G0R4E5</accession>
<sequence>MRIYNKEFLASPIDFILPSFPLKKDKQEACVNAYLKDINKISICNGKYVYKSNWNEEKEDFIIFPKQELKKIQEETQQQVISNSDPQSVVS</sequence>
<name>G0R4E5_ICHMU</name>
<protein>
    <submittedName>
        <fullName evidence="1">Uncharacterized protein</fullName>
    </submittedName>
</protein>
<dbReference type="AlphaFoldDB" id="G0R4E5"/>